<feature type="non-terminal residue" evidence="1">
    <location>
        <position position="1"/>
    </location>
</feature>
<name>A0A268RFS7_SHOCL</name>
<dbReference type="EMBL" id="NPBS01000376">
    <property type="protein sequence ID" value="PAF18636.1"/>
    <property type="molecule type" value="Genomic_DNA"/>
</dbReference>
<gene>
    <name evidence="1" type="ORF">CHH61_23610</name>
</gene>
<dbReference type="GO" id="GO:0004497">
    <property type="term" value="F:monooxygenase activity"/>
    <property type="evidence" value="ECO:0007669"/>
    <property type="project" value="UniProtKB-KW"/>
</dbReference>
<dbReference type="Proteomes" id="UP000216133">
    <property type="component" value="Unassembled WGS sequence"/>
</dbReference>
<dbReference type="AlphaFoldDB" id="A0A268RFS7"/>
<evidence type="ECO:0000313" key="1">
    <source>
        <dbReference type="EMBL" id="PAF18636.1"/>
    </source>
</evidence>
<keyword evidence="1" id="KW-0503">Monooxygenase</keyword>
<sequence>NRIGYFEYIDKHEKEIQIKKVNKEDWGR</sequence>
<keyword evidence="1" id="KW-0560">Oxidoreductase</keyword>
<proteinExistence type="predicted"/>
<organism evidence="1 2">
    <name type="scientific">Shouchella clausii</name>
    <name type="common">Alkalihalobacillus clausii</name>
    <dbReference type="NCBI Taxonomy" id="79880"/>
    <lineage>
        <taxon>Bacteria</taxon>
        <taxon>Bacillati</taxon>
        <taxon>Bacillota</taxon>
        <taxon>Bacilli</taxon>
        <taxon>Bacillales</taxon>
        <taxon>Bacillaceae</taxon>
        <taxon>Shouchella</taxon>
    </lineage>
</organism>
<reference evidence="1 2" key="1">
    <citation type="submission" date="2017-07" db="EMBL/GenBank/DDBJ databases">
        <title>Isolation and whole genome analysis of endospore-forming bacteria from heroin.</title>
        <authorList>
            <person name="Kalinowski J."/>
            <person name="Ahrens B."/>
            <person name="Al-Dilaimi A."/>
            <person name="Winkler A."/>
            <person name="Wibberg D."/>
            <person name="Schleenbecker U."/>
            <person name="Ruckert C."/>
            <person name="Wolfel R."/>
            <person name="Grass G."/>
        </authorList>
    </citation>
    <scope>NUCLEOTIDE SEQUENCE [LARGE SCALE GENOMIC DNA]</scope>
    <source>
        <strain evidence="1 2">7523-2</strain>
    </source>
</reference>
<evidence type="ECO:0000313" key="2">
    <source>
        <dbReference type="Proteomes" id="UP000216133"/>
    </source>
</evidence>
<protein>
    <submittedName>
        <fullName evidence="1">Ornithine monooxygenase</fullName>
    </submittedName>
</protein>
<comment type="caution">
    <text evidence="1">The sequence shown here is derived from an EMBL/GenBank/DDBJ whole genome shotgun (WGS) entry which is preliminary data.</text>
</comment>
<accession>A0A268RFS7</accession>